<gene>
    <name evidence="1" type="ORF">HDC01261</name>
</gene>
<reference evidence="1" key="1">
    <citation type="journal article" date="2003" name="Genome Biol.">
        <title>An integrated gene annotation and transcriptional profiling approach towards the full gene content of the Drosophila genome.</title>
        <authorList>
            <person name="Hild M."/>
            <person name="Beckmann B."/>
            <person name="Haas S.A."/>
            <person name="Koch B."/>
            <person name="Solovyev V."/>
            <person name="Busold C."/>
            <person name="Fellenberg K."/>
            <person name="Boutros M."/>
            <person name="Vingron M."/>
            <person name="Sauer F."/>
            <person name="Hoheisel J.D."/>
            <person name="Paro R."/>
        </authorList>
    </citation>
    <scope>NUCLEOTIDE SEQUENCE</scope>
</reference>
<accession>Q6IHS4</accession>
<evidence type="ECO:0000313" key="1">
    <source>
        <dbReference type="EMBL" id="DAA03541.1"/>
    </source>
</evidence>
<dbReference type="AlphaFoldDB" id="Q6IHS4"/>
<dbReference type="EMBL" id="BK003342">
    <property type="protein sequence ID" value="DAA03541.1"/>
    <property type="molecule type" value="Genomic_DNA"/>
</dbReference>
<protein>
    <submittedName>
        <fullName evidence="1">HDC01261</fullName>
    </submittedName>
</protein>
<proteinExistence type="predicted"/>
<sequence length="140" mass="15656">MVLLLLLLLVLLLVLLLLLFLLLVVLQPCLAVFGGRSDRQMRVRAQPVTNLQHVAYQLIAVTICGHHFINYGDNLSAVIAPWLIGRQVSLDTCQKMTSCFSLLAQIAQSSQVVSEFVRDAPKNPPNWPKGATRCSYYDYD</sequence>
<name>Q6IHS4_DROME</name>
<organism evidence="1">
    <name type="scientific">Drosophila melanogaster</name>
    <name type="common">Fruit fly</name>
    <dbReference type="NCBI Taxonomy" id="7227"/>
    <lineage>
        <taxon>Eukaryota</taxon>
        <taxon>Metazoa</taxon>
        <taxon>Ecdysozoa</taxon>
        <taxon>Arthropoda</taxon>
        <taxon>Hexapoda</taxon>
        <taxon>Insecta</taxon>
        <taxon>Pterygota</taxon>
        <taxon>Neoptera</taxon>
        <taxon>Endopterygota</taxon>
        <taxon>Diptera</taxon>
        <taxon>Brachycera</taxon>
        <taxon>Muscomorpha</taxon>
        <taxon>Ephydroidea</taxon>
        <taxon>Drosophilidae</taxon>
        <taxon>Drosophila</taxon>
        <taxon>Sophophora</taxon>
    </lineage>
</organism>